<comment type="caution">
    <text evidence="1">The sequence shown here is derived from an EMBL/GenBank/DDBJ whole genome shotgun (WGS) entry which is preliminary data.</text>
</comment>
<keyword evidence="2" id="KW-1185">Reference proteome</keyword>
<reference evidence="1 2" key="1">
    <citation type="submission" date="2020-12" db="EMBL/GenBank/DDBJ databases">
        <title>Metabolic potential, ecology and presence of endohyphal bacteria is reflected in genomic diversity of Mucoromycotina.</title>
        <authorList>
            <person name="Muszewska A."/>
            <person name="Okrasinska A."/>
            <person name="Steczkiewicz K."/>
            <person name="Drgas O."/>
            <person name="Orlowska M."/>
            <person name="Perlinska-Lenart U."/>
            <person name="Aleksandrzak-Piekarczyk T."/>
            <person name="Szatraj K."/>
            <person name="Zielenkiewicz U."/>
            <person name="Pilsyk S."/>
            <person name="Malc E."/>
            <person name="Mieczkowski P."/>
            <person name="Kruszewska J.S."/>
            <person name="Biernat P."/>
            <person name="Pawlowska J."/>
        </authorList>
    </citation>
    <scope>NUCLEOTIDE SEQUENCE [LARGE SCALE GENOMIC DNA]</scope>
    <source>
        <strain evidence="1 2">CBS 142.35</strain>
    </source>
</reference>
<dbReference type="OrthoDB" id="10660418at2759"/>
<evidence type="ECO:0000313" key="1">
    <source>
        <dbReference type="EMBL" id="KAG2220376.1"/>
    </source>
</evidence>
<accession>A0A8H7S090</accession>
<name>A0A8H7S090_9FUNG</name>
<organism evidence="1 2">
    <name type="scientific">Circinella minor</name>
    <dbReference type="NCBI Taxonomy" id="1195481"/>
    <lineage>
        <taxon>Eukaryota</taxon>
        <taxon>Fungi</taxon>
        <taxon>Fungi incertae sedis</taxon>
        <taxon>Mucoromycota</taxon>
        <taxon>Mucoromycotina</taxon>
        <taxon>Mucoromycetes</taxon>
        <taxon>Mucorales</taxon>
        <taxon>Lichtheimiaceae</taxon>
        <taxon>Circinella</taxon>
    </lineage>
</organism>
<evidence type="ECO:0000313" key="2">
    <source>
        <dbReference type="Proteomes" id="UP000646827"/>
    </source>
</evidence>
<dbReference type="EMBL" id="JAEPRB010000142">
    <property type="protein sequence ID" value="KAG2220376.1"/>
    <property type="molecule type" value="Genomic_DNA"/>
</dbReference>
<protein>
    <submittedName>
        <fullName evidence="1">Uncharacterized protein</fullName>
    </submittedName>
</protein>
<sequence length="82" mass="9479">MDQHIAYIRKSPTPCSQSSRCRLLQTMRTKVDQQMPLMNENVEEVVVDHGSEIEVLDKFSLLDKGIIFKFDCRAETVKHSII</sequence>
<gene>
    <name evidence="1" type="ORF">INT45_006547</name>
</gene>
<dbReference type="Proteomes" id="UP000646827">
    <property type="component" value="Unassembled WGS sequence"/>
</dbReference>
<dbReference type="AlphaFoldDB" id="A0A8H7S090"/>
<proteinExistence type="predicted"/>